<dbReference type="Proteomes" id="UP000826725">
    <property type="component" value="Chromosome"/>
</dbReference>
<feature type="binding site" evidence="8">
    <location>
        <begin position="44"/>
        <end position="49"/>
    </location>
    <ligand>
        <name>ATP</name>
        <dbReference type="ChEBI" id="CHEBI:30616"/>
    </ligand>
</feature>
<dbReference type="PANTHER" id="PTHR43033">
    <property type="entry name" value="TRNA(ILE)-LYSIDINE SYNTHASE-RELATED"/>
    <property type="match status" value="1"/>
</dbReference>
<dbReference type="Pfam" id="PF11734">
    <property type="entry name" value="TilS_C"/>
    <property type="match status" value="1"/>
</dbReference>
<dbReference type="HAMAP" id="MF_01161">
    <property type="entry name" value="tRNA_Ile_lys_synt"/>
    <property type="match status" value="1"/>
</dbReference>
<keyword evidence="3 8" id="KW-0436">Ligase</keyword>
<keyword evidence="5 8" id="KW-0547">Nucleotide-binding</keyword>
<dbReference type="InterPro" id="IPR012094">
    <property type="entry name" value="tRNA_Ile_lys_synt"/>
</dbReference>
<evidence type="ECO:0000256" key="1">
    <source>
        <dbReference type="ARBA" id="ARBA00004496"/>
    </source>
</evidence>
<dbReference type="EMBL" id="AP024086">
    <property type="protein sequence ID" value="BCL60547.1"/>
    <property type="molecule type" value="Genomic_DNA"/>
</dbReference>
<accession>A0A8D5JLG4</accession>
<comment type="domain">
    <text evidence="8">The N-terminal region contains the highly conserved SGGXDS motif, predicted to be a P-loop motif involved in ATP binding.</text>
</comment>
<evidence type="ECO:0000313" key="11">
    <source>
        <dbReference type="Proteomes" id="UP000826725"/>
    </source>
</evidence>
<dbReference type="GO" id="GO:0005737">
    <property type="term" value="C:cytoplasm"/>
    <property type="evidence" value="ECO:0007669"/>
    <property type="project" value="UniProtKB-SubCell"/>
</dbReference>
<organism evidence="10 11">
    <name type="scientific">Desulfomarina profundi</name>
    <dbReference type="NCBI Taxonomy" id="2772557"/>
    <lineage>
        <taxon>Bacteria</taxon>
        <taxon>Pseudomonadati</taxon>
        <taxon>Thermodesulfobacteriota</taxon>
        <taxon>Desulfobulbia</taxon>
        <taxon>Desulfobulbales</taxon>
        <taxon>Desulfobulbaceae</taxon>
        <taxon>Desulfomarina</taxon>
    </lineage>
</organism>
<evidence type="ECO:0000256" key="4">
    <source>
        <dbReference type="ARBA" id="ARBA00022694"/>
    </source>
</evidence>
<dbReference type="SMART" id="SM00977">
    <property type="entry name" value="TilS_C"/>
    <property type="match status" value="1"/>
</dbReference>
<comment type="subcellular location">
    <subcellularLocation>
        <location evidence="1 8">Cytoplasm</location>
    </subcellularLocation>
</comment>
<dbReference type="AlphaFoldDB" id="A0A8D5JLG4"/>
<proteinExistence type="inferred from homology"/>
<keyword evidence="11" id="KW-1185">Reference proteome</keyword>
<keyword evidence="2 8" id="KW-0963">Cytoplasm</keyword>
<dbReference type="GO" id="GO:0005524">
    <property type="term" value="F:ATP binding"/>
    <property type="evidence" value="ECO:0007669"/>
    <property type="project" value="UniProtKB-UniRule"/>
</dbReference>
<dbReference type="EC" id="6.3.4.19" evidence="8"/>
<dbReference type="NCBIfam" id="TIGR02433">
    <property type="entry name" value="lysidine_TilS_C"/>
    <property type="match status" value="1"/>
</dbReference>
<dbReference type="PANTHER" id="PTHR43033:SF1">
    <property type="entry name" value="TRNA(ILE)-LYSIDINE SYNTHASE-RELATED"/>
    <property type="match status" value="1"/>
</dbReference>
<reference evidence="10" key="1">
    <citation type="submission" date="2020-09" db="EMBL/GenBank/DDBJ databases">
        <title>Desulfogranum mesoprofundum gen. nov., sp. nov., a novel mesophilic, sulfate-reducing chemolithoautotroph isolated from a deep-sea hydrothermal vent chimney in the Suiyo Seamount.</title>
        <authorList>
            <person name="Hashimoto Y."/>
            <person name="Nakagawa S."/>
        </authorList>
    </citation>
    <scope>NUCLEOTIDE SEQUENCE</scope>
    <source>
        <strain evidence="10">KT2</strain>
    </source>
</reference>
<evidence type="ECO:0000259" key="9">
    <source>
        <dbReference type="SMART" id="SM00977"/>
    </source>
</evidence>
<evidence type="ECO:0000256" key="7">
    <source>
        <dbReference type="ARBA" id="ARBA00048539"/>
    </source>
</evidence>
<keyword evidence="4 8" id="KW-0819">tRNA processing</keyword>
<evidence type="ECO:0000256" key="2">
    <source>
        <dbReference type="ARBA" id="ARBA00022490"/>
    </source>
</evidence>
<comment type="catalytic activity">
    <reaction evidence="7 8">
        <text>cytidine(34) in tRNA(Ile2) + L-lysine + ATP = lysidine(34) in tRNA(Ile2) + AMP + diphosphate + H(+)</text>
        <dbReference type="Rhea" id="RHEA:43744"/>
        <dbReference type="Rhea" id="RHEA-COMP:10625"/>
        <dbReference type="Rhea" id="RHEA-COMP:10670"/>
        <dbReference type="ChEBI" id="CHEBI:15378"/>
        <dbReference type="ChEBI" id="CHEBI:30616"/>
        <dbReference type="ChEBI" id="CHEBI:32551"/>
        <dbReference type="ChEBI" id="CHEBI:33019"/>
        <dbReference type="ChEBI" id="CHEBI:82748"/>
        <dbReference type="ChEBI" id="CHEBI:83665"/>
        <dbReference type="ChEBI" id="CHEBI:456215"/>
        <dbReference type="EC" id="6.3.4.19"/>
    </reaction>
</comment>
<dbReference type="CDD" id="cd01992">
    <property type="entry name" value="TilS_N"/>
    <property type="match status" value="1"/>
</dbReference>
<keyword evidence="6 8" id="KW-0067">ATP-binding</keyword>
<dbReference type="GO" id="GO:0032267">
    <property type="term" value="F:tRNA(Ile)-lysidine synthase activity"/>
    <property type="evidence" value="ECO:0007669"/>
    <property type="project" value="UniProtKB-EC"/>
</dbReference>
<protein>
    <recommendedName>
        <fullName evidence="8">tRNA(Ile)-lysidine synthase</fullName>
        <ecNumber evidence="8">6.3.4.19</ecNumber>
    </recommendedName>
    <alternativeName>
        <fullName evidence="8">tRNA(Ile)-2-lysyl-cytidine synthase</fullName>
    </alternativeName>
    <alternativeName>
        <fullName evidence="8">tRNA(Ile)-lysidine synthetase</fullName>
    </alternativeName>
</protein>
<dbReference type="GO" id="GO:0006400">
    <property type="term" value="P:tRNA modification"/>
    <property type="evidence" value="ECO:0007669"/>
    <property type="project" value="UniProtKB-UniRule"/>
</dbReference>
<comment type="function">
    <text evidence="8">Ligates lysine onto the cytidine present at position 34 of the AUA codon-specific tRNA(Ile) that contains the anticodon CAU, in an ATP-dependent manner. Cytidine is converted to lysidine, thus changing the amino acid specificity of the tRNA from methionine to isoleucine.</text>
</comment>
<dbReference type="InterPro" id="IPR012796">
    <property type="entry name" value="Lysidine-tRNA-synth_C"/>
</dbReference>
<dbReference type="KEGG" id="dbk:DGMP_12400"/>
<name>A0A8D5JLG4_9BACT</name>
<dbReference type="InterPro" id="IPR011063">
    <property type="entry name" value="TilS/TtcA_N"/>
</dbReference>
<evidence type="ECO:0000256" key="3">
    <source>
        <dbReference type="ARBA" id="ARBA00022598"/>
    </source>
</evidence>
<evidence type="ECO:0000313" key="10">
    <source>
        <dbReference type="EMBL" id="BCL60547.1"/>
    </source>
</evidence>
<comment type="similarity">
    <text evidence="8">Belongs to the tRNA(Ile)-lysidine synthase family.</text>
</comment>
<dbReference type="InterPro" id="IPR012795">
    <property type="entry name" value="tRNA_Ile_lys_synt_N"/>
</dbReference>
<evidence type="ECO:0000256" key="8">
    <source>
        <dbReference type="HAMAP-Rule" id="MF_01161"/>
    </source>
</evidence>
<feature type="domain" description="Lysidine-tRNA(Ile) synthetase C-terminal" evidence="9">
    <location>
        <begin position="399"/>
        <end position="473"/>
    </location>
</feature>
<sequence>MTTQYNFKKKYQQKKNYNLLNSVETFVRENSLLHRHDRVIAAVSGGGDSLALLHLLHSLDLDLKLLAVYINHQLRPKEIRQEINTVKKVCRTLNIQFVSRTVNVPLHIKSTGCSPEEGARILRYTALEQTRRAFNGSAIAVAHTADDQVEEFFIRLIRGSGMKGLSGMSPVSGKIVRPLLLEKKSDLLHYLKSNNITFCLDSSNLDPVFLRNRVRLELLPGLEKQFNPSIRTTVLQCMDILRTDNDYLEEVADKAYQKSVTTDSDTLKLSTTHLQTCHHAIARRILEKCFWKMSIRPDFKKIVTLLNLTRTGNNGGEIHLSDGVRVEKHQNFLLFSRPLPKGKLRGSLEPQSFSPLTVPQPGSYPVPELNLCLHLHEDKVFSGKENTLYVDMESFTFPLVLRPPHKGEKFRPFNAPGRKKISRILSERKIEQKRRPGFPVLASVETDRIIALPSLAIAHETRITEKTTRILTIRLEPTFMENNTGQEEAVPG</sequence>
<evidence type="ECO:0000256" key="5">
    <source>
        <dbReference type="ARBA" id="ARBA00022741"/>
    </source>
</evidence>
<dbReference type="Pfam" id="PF01171">
    <property type="entry name" value="ATP_bind_3"/>
    <property type="match status" value="1"/>
</dbReference>
<dbReference type="NCBIfam" id="TIGR02432">
    <property type="entry name" value="lysidine_TilS_N"/>
    <property type="match status" value="1"/>
</dbReference>
<dbReference type="RefSeq" id="WP_228856667.1">
    <property type="nucleotide sequence ID" value="NZ_AP024086.1"/>
</dbReference>
<evidence type="ECO:0000256" key="6">
    <source>
        <dbReference type="ARBA" id="ARBA00022840"/>
    </source>
</evidence>
<gene>
    <name evidence="8 10" type="primary">tilS</name>
    <name evidence="10" type="ORF">DGMP_12400</name>
</gene>